<accession>A0A9W8WMN4</accession>
<name>A0A9W8WMN4_9HYPO</name>
<feature type="compositionally biased region" description="Basic residues" evidence="1">
    <location>
        <begin position="299"/>
        <end position="311"/>
    </location>
</feature>
<evidence type="ECO:0000313" key="3">
    <source>
        <dbReference type="Proteomes" id="UP001140502"/>
    </source>
</evidence>
<dbReference type="EMBL" id="JAPEUR010000005">
    <property type="protein sequence ID" value="KAJ4328967.1"/>
    <property type="molecule type" value="Genomic_DNA"/>
</dbReference>
<proteinExistence type="predicted"/>
<feature type="region of interest" description="Disordered" evidence="1">
    <location>
        <begin position="277"/>
        <end position="311"/>
    </location>
</feature>
<feature type="region of interest" description="Disordered" evidence="1">
    <location>
        <begin position="227"/>
        <end position="252"/>
    </location>
</feature>
<comment type="caution">
    <text evidence="2">The sequence shown here is derived from an EMBL/GenBank/DDBJ whole genome shotgun (WGS) entry which is preliminary data.</text>
</comment>
<evidence type="ECO:0000313" key="2">
    <source>
        <dbReference type="EMBL" id="KAJ4328967.1"/>
    </source>
</evidence>
<dbReference type="OrthoDB" id="5085122at2759"/>
<reference evidence="2" key="1">
    <citation type="submission" date="2022-10" db="EMBL/GenBank/DDBJ databases">
        <title>Tapping the CABI collections for fungal endophytes: first genome assemblies for Collariella, Neodidymelliopsis, Ascochyta clinopodiicola, Didymella pomorum, Didymosphaeria variabile, Neocosmospora piperis and Neocucurbitaria cava.</title>
        <authorList>
            <person name="Hill R."/>
        </authorList>
    </citation>
    <scope>NUCLEOTIDE SEQUENCE</scope>
    <source>
        <strain evidence="2">IMI 366586</strain>
    </source>
</reference>
<dbReference type="AlphaFoldDB" id="A0A9W8WMN4"/>
<evidence type="ECO:0000256" key="1">
    <source>
        <dbReference type="SAM" id="MobiDB-lite"/>
    </source>
</evidence>
<protein>
    <submittedName>
        <fullName evidence="2">Uncharacterized protein</fullName>
    </submittedName>
</protein>
<keyword evidence="3" id="KW-1185">Reference proteome</keyword>
<gene>
    <name evidence="2" type="ORF">N0V84_000538</name>
</gene>
<sequence>MCQHCAQNGPTMIAGVHLSTYLEAESNKTPWTLNLCPDLEAKLMMTLSRRLRGDSMVFLDPNKISQDMLVDQLVKDIGLSFEYTKELHQVVFRGLSAQAKGILSDIIAWEAIFEVENGKDVNLYQWRVGFIYNDVTTVENAKKYIMGKRTEEARIHQRRMSLAQSPEPPLAIATNFAPPQYTIQSRNPAAALQQLTINTQMSQGFVEGLDSISASYSSFDFDPAPGTAANPISLDADQEGAPSQYTHAHAPRVSSPLATVPPYTAADLVAQPPSILPRAETGFYNPAADADQSTAATRPRSRRRRGRANAS</sequence>
<organism evidence="2 3">
    <name type="scientific">Fusarium piperis</name>
    <dbReference type="NCBI Taxonomy" id="1435070"/>
    <lineage>
        <taxon>Eukaryota</taxon>
        <taxon>Fungi</taxon>
        <taxon>Dikarya</taxon>
        <taxon>Ascomycota</taxon>
        <taxon>Pezizomycotina</taxon>
        <taxon>Sordariomycetes</taxon>
        <taxon>Hypocreomycetidae</taxon>
        <taxon>Hypocreales</taxon>
        <taxon>Nectriaceae</taxon>
        <taxon>Fusarium</taxon>
        <taxon>Fusarium solani species complex</taxon>
    </lineage>
</organism>
<dbReference type="Proteomes" id="UP001140502">
    <property type="component" value="Unassembled WGS sequence"/>
</dbReference>